<proteinExistence type="predicted"/>
<dbReference type="AlphaFoldDB" id="M1DJT3"/>
<reference evidence="1" key="2">
    <citation type="submission" date="2015-06" db="UniProtKB">
        <authorList>
            <consortium name="EnsemblPlants"/>
        </authorList>
    </citation>
    <scope>IDENTIFICATION</scope>
    <source>
        <strain evidence="1">DM1-3 516 R44</strain>
    </source>
</reference>
<accession>M1DJT3</accession>
<dbReference type="InParanoid" id="M1DJT3"/>
<dbReference type="Gene3D" id="3.40.50.1820">
    <property type="entry name" value="alpha/beta hydrolase"/>
    <property type="match status" value="1"/>
</dbReference>
<dbReference type="PANTHER" id="PTHR10992">
    <property type="entry name" value="METHYLESTERASE FAMILY MEMBER"/>
    <property type="match status" value="1"/>
</dbReference>
<dbReference type="Gramene" id="PGSC0003DMT400090166">
    <property type="protein sequence ID" value="PGSC0003DMT400090166"/>
    <property type="gene ID" value="PGSC0003DMG400039737"/>
</dbReference>
<dbReference type="Proteomes" id="UP000011115">
    <property type="component" value="Unassembled WGS sequence"/>
</dbReference>
<keyword evidence="2" id="KW-1185">Reference proteome</keyword>
<dbReference type="PANTHER" id="PTHR10992:SF872">
    <property type="entry name" value="METHYLESTERASE 11, CHLOROPLASTIC-RELATED"/>
    <property type="match status" value="1"/>
</dbReference>
<dbReference type="InterPro" id="IPR045889">
    <property type="entry name" value="MES/HNL"/>
</dbReference>
<protein>
    <submittedName>
        <fullName evidence="1">Hydrolase, alpha/beta fold family protein</fullName>
    </submittedName>
</protein>
<name>M1DJT3_SOLTU</name>
<dbReference type="InterPro" id="IPR029058">
    <property type="entry name" value="AB_hydrolase_fold"/>
</dbReference>
<organism evidence="1 2">
    <name type="scientific">Solanum tuberosum</name>
    <name type="common">Potato</name>
    <dbReference type="NCBI Taxonomy" id="4113"/>
    <lineage>
        <taxon>Eukaryota</taxon>
        <taxon>Viridiplantae</taxon>
        <taxon>Streptophyta</taxon>
        <taxon>Embryophyta</taxon>
        <taxon>Tracheophyta</taxon>
        <taxon>Spermatophyta</taxon>
        <taxon>Magnoliopsida</taxon>
        <taxon>eudicotyledons</taxon>
        <taxon>Gunneridae</taxon>
        <taxon>Pentapetalae</taxon>
        <taxon>asterids</taxon>
        <taxon>lamiids</taxon>
        <taxon>Solanales</taxon>
        <taxon>Solanaceae</taxon>
        <taxon>Solanoideae</taxon>
        <taxon>Solaneae</taxon>
        <taxon>Solanum</taxon>
    </lineage>
</organism>
<dbReference type="eggNOG" id="ENOG502QRBN">
    <property type="taxonomic scope" value="Eukaryota"/>
</dbReference>
<evidence type="ECO:0000313" key="2">
    <source>
        <dbReference type="Proteomes" id="UP000011115"/>
    </source>
</evidence>
<dbReference type="PaxDb" id="4113-PGSC0003DMT400090166"/>
<sequence length="169" mass="19554">MKQGRNHYDIDTQVKIIITYTVLHNYLLEYRRSDKIFIVYEHENIVAIDIEQQMTQSNNVDSSSWSYDREIQVERDFGDACISFELYPSNVSKAIFVAATMLTSGQRALDIFSEKTKSNDLTRQSQIFIYANGNDKPPTAIDLDKSLMKDLLFNHSPAKDVCYGPRLWI</sequence>
<dbReference type="EnsemblPlants" id="PGSC0003DMT400090166">
    <property type="protein sequence ID" value="PGSC0003DMT400090166"/>
    <property type="gene ID" value="PGSC0003DMG400039737"/>
</dbReference>
<reference evidence="2" key="1">
    <citation type="journal article" date="2011" name="Nature">
        <title>Genome sequence and analysis of the tuber crop potato.</title>
        <authorList>
            <consortium name="The Potato Genome Sequencing Consortium"/>
        </authorList>
    </citation>
    <scope>NUCLEOTIDE SEQUENCE [LARGE SCALE GENOMIC DNA]</scope>
    <source>
        <strain evidence="2">cv. DM1-3 516 R44</strain>
    </source>
</reference>
<dbReference type="HOGENOM" id="CLU_1581263_0_0_1"/>
<evidence type="ECO:0000313" key="1">
    <source>
        <dbReference type="EnsemblPlants" id="PGSC0003DMT400090166"/>
    </source>
</evidence>